<dbReference type="InterPro" id="IPR037523">
    <property type="entry name" value="VOC_core"/>
</dbReference>
<sequence>MAAVTLGDLFHIGFRVADLSVAMKEYGEALGASWAQPAEIPDQSLWTPDAGLQFLPLKFVYSIEGPVHIELVSGPEGCIWDGTGDSGIHHVGMWVGDISARVRSLQESGATLMAAARAPSEGFGNYAYLKIPAVGVIELVSLDVRPRMEAWWAGAAFV</sequence>
<feature type="domain" description="VOC" evidence="1">
    <location>
        <begin position="8"/>
        <end position="142"/>
    </location>
</feature>
<dbReference type="Pfam" id="PF13669">
    <property type="entry name" value="Glyoxalase_4"/>
    <property type="match status" value="1"/>
</dbReference>
<dbReference type="PROSITE" id="PS51819">
    <property type="entry name" value="VOC"/>
    <property type="match status" value="1"/>
</dbReference>
<organism evidence="2">
    <name type="scientific">marine metagenome</name>
    <dbReference type="NCBI Taxonomy" id="408172"/>
    <lineage>
        <taxon>unclassified sequences</taxon>
        <taxon>metagenomes</taxon>
        <taxon>ecological metagenomes</taxon>
    </lineage>
</organism>
<reference evidence="2" key="1">
    <citation type="submission" date="2018-05" db="EMBL/GenBank/DDBJ databases">
        <authorList>
            <person name="Lanie J.A."/>
            <person name="Ng W.-L."/>
            <person name="Kazmierczak K.M."/>
            <person name="Andrzejewski T.M."/>
            <person name="Davidsen T.M."/>
            <person name="Wayne K.J."/>
            <person name="Tettelin H."/>
            <person name="Glass J.I."/>
            <person name="Rusch D."/>
            <person name="Podicherti R."/>
            <person name="Tsui H.-C.T."/>
            <person name="Winkler M.E."/>
        </authorList>
    </citation>
    <scope>NUCLEOTIDE SEQUENCE</scope>
</reference>
<name>A0A381PQH1_9ZZZZ</name>
<dbReference type="SUPFAM" id="SSF54593">
    <property type="entry name" value="Glyoxalase/Bleomycin resistance protein/Dihydroxybiphenyl dioxygenase"/>
    <property type="match status" value="1"/>
</dbReference>
<proteinExistence type="predicted"/>
<dbReference type="Gene3D" id="3.10.180.10">
    <property type="entry name" value="2,3-Dihydroxybiphenyl 1,2-Dioxygenase, domain 1"/>
    <property type="match status" value="1"/>
</dbReference>
<dbReference type="AlphaFoldDB" id="A0A381PQH1"/>
<dbReference type="EMBL" id="UINC01001019">
    <property type="protein sequence ID" value="SUZ67723.1"/>
    <property type="molecule type" value="Genomic_DNA"/>
</dbReference>
<gene>
    <name evidence="2" type="ORF">METZ01_LOCUS20577</name>
</gene>
<dbReference type="InterPro" id="IPR029068">
    <property type="entry name" value="Glyas_Bleomycin-R_OHBP_Dase"/>
</dbReference>
<evidence type="ECO:0000313" key="2">
    <source>
        <dbReference type="EMBL" id="SUZ67723.1"/>
    </source>
</evidence>
<evidence type="ECO:0000259" key="1">
    <source>
        <dbReference type="PROSITE" id="PS51819"/>
    </source>
</evidence>
<accession>A0A381PQH1</accession>
<protein>
    <recommendedName>
        <fullName evidence="1">VOC domain-containing protein</fullName>
    </recommendedName>
</protein>